<accession>A0A2G9C666</accession>
<feature type="compositionally biased region" description="Pro residues" evidence="1">
    <location>
        <begin position="196"/>
        <end position="209"/>
    </location>
</feature>
<dbReference type="EMBL" id="PEOG01000050">
    <property type="protein sequence ID" value="PIM51916.1"/>
    <property type="molecule type" value="Genomic_DNA"/>
</dbReference>
<evidence type="ECO:0000256" key="1">
    <source>
        <dbReference type="SAM" id="MobiDB-lite"/>
    </source>
</evidence>
<evidence type="ECO:0008006" key="4">
    <source>
        <dbReference type="Google" id="ProtNLM"/>
    </source>
</evidence>
<evidence type="ECO:0000313" key="3">
    <source>
        <dbReference type="Proteomes" id="UP000231501"/>
    </source>
</evidence>
<reference evidence="2 3" key="1">
    <citation type="submission" date="2017-11" db="EMBL/GenBank/DDBJ databases">
        <title>Draft genome sequence of Mitsuaria sp. HWN-4.</title>
        <authorList>
            <person name="Gundlapally S.R."/>
        </authorList>
    </citation>
    <scope>NUCLEOTIDE SEQUENCE [LARGE SCALE GENOMIC DNA]</scope>
    <source>
        <strain evidence="2 3">HWN-4</strain>
    </source>
</reference>
<feature type="compositionally biased region" description="Basic and acidic residues" evidence="1">
    <location>
        <begin position="110"/>
        <end position="120"/>
    </location>
</feature>
<proteinExistence type="predicted"/>
<sequence>MSHPAPPYPADTKAKGWRFELDYTQLDQSDTWDLAPAEAKPWLLMMWLAAWKQAPCGSLPADEEVLPAKFGMPAELWQRYRRVMLRGWWEASDGRLYHETLTARVVEMLGRRRSDADRQALRRSKKPATPPPPAPAPSPEPPPAPPPTQPEVPPVSRVTSTGLHRESSTDHGPLVLNTEPGALAPAVPTPRAQAPEAPPPAPPPEPPQEPVVVAPGVAGMLCRRLKAMGIGNVSPGNLRLDTLLKAGAAPEEFVAAVPKALSAKDPFAYLLGIVEGERTRAAEVAKRVHHGPMPPRGASPPPQDTAARNAEAKRLLGIRPGPQETLDA</sequence>
<feature type="region of interest" description="Disordered" evidence="1">
    <location>
        <begin position="110"/>
        <end position="211"/>
    </location>
</feature>
<dbReference type="OrthoDB" id="5526813at2"/>
<dbReference type="AlphaFoldDB" id="A0A2G9C666"/>
<organism evidence="2 3">
    <name type="scientific">Roseateles chitinivorans</name>
    <dbReference type="NCBI Taxonomy" id="2917965"/>
    <lineage>
        <taxon>Bacteria</taxon>
        <taxon>Pseudomonadati</taxon>
        <taxon>Pseudomonadota</taxon>
        <taxon>Betaproteobacteria</taxon>
        <taxon>Burkholderiales</taxon>
        <taxon>Sphaerotilaceae</taxon>
        <taxon>Roseateles</taxon>
    </lineage>
</organism>
<dbReference type="RefSeq" id="WP_099862880.1">
    <property type="nucleotide sequence ID" value="NZ_PEOG01000050.1"/>
</dbReference>
<dbReference type="PANTHER" id="PTHR23330">
    <property type="entry name" value="P300 TRANSCRIPTIONAL COFACTOR JMY-RELATED"/>
    <property type="match status" value="1"/>
</dbReference>
<gene>
    <name evidence="2" type="ORF">CS062_17475</name>
</gene>
<protein>
    <recommendedName>
        <fullName evidence="4">DUF1376 domain-containing protein</fullName>
    </recommendedName>
</protein>
<keyword evidence="3" id="KW-1185">Reference proteome</keyword>
<dbReference type="PANTHER" id="PTHR23330:SF9">
    <property type="entry name" value="PROLINE-RICH PROTEIN 11"/>
    <property type="match status" value="1"/>
</dbReference>
<name>A0A2G9C666_9BURK</name>
<dbReference type="Proteomes" id="UP000231501">
    <property type="component" value="Unassembled WGS sequence"/>
</dbReference>
<feature type="region of interest" description="Disordered" evidence="1">
    <location>
        <begin position="288"/>
        <end position="328"/>
    </location>
</feature>
<feature type="compositionally biased region" description="Pro residues" evidence="1">
    <location>
        <begin position="128"/>
        <end position="153"/>
    </location>
</feature>
<comment type="caution">
    <text evidence="2">The sequence shown here is derived from an EMBL/GenBank/DDBJ whole genome shotgun (WGS) entry which is preliminary data.</text>
</comment>
<evidence type="ECO:0000313" key="2">
    <source>
        <dbReference type="EMBL" id="PIM51916.1"/>
    </source>
</evidence>
<feature type="compositionally biased region" description="Pro residues" evidence="1">
    <location>
        <begin position="292"/>
        <end position="303"/>
    </location>
</feature>